<sequence>MDPSPSSNGADPPPSSDIASHPRAPALFQCPSLAFLCPRPPVLSYSLQMSFSSIWVRQGGWGTVASAGEGLYRTRRRAQWSRNFPRRRRGLEKTVNWYCRSITRLIPTVHQGVPSRF</sequence>
<evidence type="ECO:0000313" key="2">
    <source>
        <dbReference type="EMBL" id="BAJ90339.1"/>
    </source>
</evidence>
<organism evidence="2">
    <name type="scientific">Hordeum vulgare subsp. vulgare</name>
    <name type="common">Domesticated barley</name>
    <dbReference type="NCBI Taxonomy" id="112509"/>
    <lineage>
        <taxon>Eukaryota</taxon>
        <taxon>Viridiplantae</taxon>
        <taxon>Streptophyta</taxon>
        <taxon>Embryophyta</taxon>
        <taxon>Tracheophyta</taxon>
        <taxon>Spermatophyta</taxon>
        <taxon>Magnoliopsida</taxon>
        <taxon>Liliopsida</taxon>
        <taxon>Poales</taxon>
        <taxon>Poaceae</taxon>
        <taxon>BOP clade</taxon>
        <taxon>Pooideae</taxon>
        <taxon>Triticodae</taxon>
        <taxon>Triticeae</taxon>
        <taxon>Hordeinae</taxon>
        <taxon>Hordeum</taxon>
    </lineage>
</organism>
<protein>
    <submittedName>
        <fullName evidence="2">Predicted protein</fullName>
    </submittedName>
</protein>
<name>F2D5G8_HORVV</name>
<evidence type="ECO:0000256" key="1">
    <source>
        <dbReference type="SAM" id="MobiDB-lite"/>
    </source>
</evidence>
<dbReference type="AlphaFoldDB" id="F2D5G8"/>
<dbReference type="EMBL" id="AK359128">
    <property type="protein sequence ID" value="BAJ90339.1"/>
    <property type="molecule type" value="mRNA"/>
</dbReference>
<proteinExistence type="evidence at transcript level"/>
<accession>F2D5G8</accession>
<reference evidence="2" key="1">
    <citation type="journal article" date="2011" name="Plant Physiol.">
        <title>Comprehensive sequence analysis of 24,783 barley full-length cDNAs derived from 12 clone libraries.</title>
        <authorList>
            <person name="Matsumoto T."/>
            <person name="Tanaka T."/>
            <person name="Sakai H."/>
            <person name="Amano N."/>
            <person name="Kanamori H."/>
            <person name="Kurita K."/>
            <person name="Kikuta A."/>
            <person name="Kamiya K."/>
            <person name="Yamamoto M."/>
            <person name="Ikawa H."/>
            <person name="Fujii N."/>
            <person name="Hori K."/>
            <person name="Itoh T."/>
            <person name="Sato K."/>
        </authorList>
    </citation>
    <scope>NUCLEOTIDE SEQUENCE</scope>
    <source>
        <tissue evidence="2">Shoot</tissue>
    </source>
</reference>
<feature type="region of interest" description="Disordered" evidence="1">
    <location>
        <begin position="1"/>
        <end position="22"/>
    </location>
</feature>